<feature type="region of interest" description="Disordered" evidence="1">
    <location>
        <begin position="1"/>
        <end position="20"/>
    </location>
</feature>
<reference evidence="2 3" key="1">
    <citation type="journal article" date="2019" name="Commun. Biol.">
        <title>The bagworm genome reveals a unique fibroin gene that provides high tensile strength.</title>
        <authorList>
            <person name="Kono N."/>
            <person name="Nakamura H."/>
            <person name="Ohtoshi R."/>
            <person name="Tomita M."/>
            <person name="Numata K."/>
            <person name="Arakawa K."/>
        </authorList>
    </citation>
    <scope>NUCLEOTIDE SEQUENCE [LARGE SCALE GENOMIC DNA]</scope>
</reference>
<protein>
    <submittedName>
        <fullName evidence="2">Uncharacterized protein</fullName>
    </submittedName>
</protein>
<organism evidence="2 3">
    <name type="scientific">Eumeta variegata</name>
    <name type="common">Bagworm moth</name>
    <name type="synonym">Eumeta japonica</name>
    <dbReference type="NCBI Taxonomy" id="151549"/>
    <lineage>
        <taxon>Eukaryota</taxon>
        <taxon>Metazoa</taxon>
        <taxon>Ecdysozoa</taxon>
        <taxon>Arthropoda</taxon>
        <taxon>Hexapoda</taxon>
        <taxon>Insecta</taxon>
        <taxon>Pterygota</taxon>
        <taxon>Neoptera</taxon>
        <taxon>Endopterygota</taxon>
        <taxon>Lepidoptera</taxon>
        <taxon>Glossata</taxon>
        <taxon>Ditrysia</taxon>
        <taxon>Tineoidea</taxon>
        <taxon>Psychidae</taxon>
        <taxon>Oiketicinae</taxon>
        <taxon>Eumeta</taxon>
    </lineage>
</organism>
<dbReference type="EMBL" id="BGZK01000846">
    <property type="protein sequence ID" value="GBP62666.1"/>
    <property type="molecule type" value="Genomic_DNA"/>
</dbReference>
<dbReference type="AlphaFoldDB" id="A0A4C1XFM0"/>
<name>A0A4C1XFM0_EUMVA</name>
<accession>A0A4C1XFM0</accession>
<dbReference type="Proteomes" id="UP000299102">
    <property type="component" value="Unassembled WGS sequence"/>
</dbReference>
<proteinExistence type="predicted"/>
<evidence type="ECO:0000256" key="1">
    <source>
        <dbReference type="SAM" id="MobiDB-lite"/>
    </source>
</evidence>
<keyword evidence="3" id="KW-1185">Reference proteome</keyword>
<gene>
    <name evidence="2" type="ORF">EVAR_51912_1</name>
</gene>
<evidence type="ECO:0000313" key="3">
    <source>
        <dbReference type="Proteomes" id="UP000299102"/>
    </source>
</evidence>
<feature type="compositionally biased region" description="Basic residues" evidence="1">
    <location>
        <begin position="1"/>
        <end position="13"/>
    </location>
</feature>
<evidence type="ECO:0000313" key="2">
    <source>
        <dbReference type="EMBL" id="GBP62666.1"/>
    </source>
</evidence>
<comment type="caution">
    <text evidence="2">The sequence shown here is derived from an EMBL/GenBank/DDBJ whole genome shotgun (WGS) entry which is preliminary data.</text>
</comment>
<sequence>MAYRFKASKRSHRHIDGGQRYGERVARVSRAMRHPENYPHLKYVLRLRTMRVISTEKVFQAYIQTSDAYKHIEASHAQRDRRQRRPF</sequence>